<feature type="active site" description="Proton donor" evidence="7">
    <location>
        <position position="266"/>
    </location>
</feature>
<dbReference type="EMBL" id="AWSA01000038">
    <property type="protein sequence ID" value="EWT00611.1"/>
    <property type="molecule type" value="Genomic_DNA"/>
</dbReference>
<proteinExistence type="inferred from homology"/>
<feature type="region of interest" description="Disordered" evidence="9">
    <location>
        <begin position="73"/>
        <end position="93"/>
    </location>
</feature>
<feature type="region of interest" description="Disordered" evidence="9">
    <location>
        <begin position="344"/>
        <end position="368"/>
    </location>
</feature>
<protein>
    <recommendedName>
        <fullName evidence="8">Neutral metalloproteinase</fullName>
        <ecNumber evidence="8">3.4.24.-</ecNumber>
    </recommendedName>
</protein>
<dbReference type="Pfam" id="PF02868">
    <property type="entry name" value="Peptidase_M4_C"/>
    <property type="match status" value="1"/>
</dbReference>
<organism evidence="12 13">
    <name type="scientific">Intrasporangium oryzae NRRL B-24470</name>
    <dbReference type="NCBI Taxonomy" id="1386089"/>
    <lineage>
        <taxon>Bacteria</taxon>
        <taxon>Bacillati</taxon>
        <taxon>Actinomycetota</taxon>
        <taxon>Actinomycetes</taxon>
        <taxon>Micrococcales</taxon>
        <taxon>Intrasporangiaceae</taxon>
        <taxon>Intrasporangium</taxon>
    </lineage>
</organism>
<comment type="subcellular location">
    <subcellularLocation>
        <location evidence="8">Secreted</location>
    </subcellularLocation>
</comment>
<sequence length="368" mass="39044">MTFIQGIVPPHILEHIRDHGTPEQRQLAEVALEQHRSVIGSREMAPGVATTRALGAPPATVAIYDAQGSTTLPGSLVRGDTDPATGDAETDEAHDGLRATLDFYSGVYSRNSVDDAGLDLIGTVHYGHAYDNAEWTGSQMLFGDGDGTLFNRFTIAIDVMGHELTHGVTQYTAALDYQDQAGALNESMSDVFGSMVKQYHADPKQTADQADWLIGAGLLAAGIHGVALRSMKDPGTAYDDPQLGKDPQPADMAHYVHTSDDNGGVHINSGIPNRAFYLAAAGFGGYAWDKAGRIWYATLTGGHLRASATFAAFAQLTVTNAQSLFGADAVTVVRDAWEQVGVATKVPATDGQPHHKPKKKPHTTPSGA</sequence>
<evidence type="ECO:0000256" key="6">
    <source>
        <dbReference type="ARBA" id="ARBA00023049"/>
    </source>
</evidence>
<dbReference type="PANTHER" id="PTHR43579:SF1">
    <property type="entry name" value="NEUTRAL METALLOPROTEINASE"/>
    <property type="match status" value="1"/>
</dbReference>
<evidence type="ECO:0000259" key="10">
    <source>
        <dbReference type="Pfam" id="PF01447"/>
    </source>
</evidence>
<dbReference type="InterPro" id="IPR052759">
    <property type="entry name" value="Metalloprotease_M4"/>
</dbReference>
<comment type="cofactor">
    <cofactor evidence="8">
        <name>Zn(2+)</name>
        <dbReference type="ChEBI" id="CHEBI:29105"/>
    </cofactor>
</comment>
<dbReference type="Pfam" id="PF01447">
    <property type="entry name" value="Peptidase_M4"/>
    <property type="match status" value="1"/>
</dbReference>
<evidence type="ECO:0000256" key="1">
    <source>
        <dbReference type="ARBA" id="ARBA00009388"/>
    </source>
</evidence>
<dbReference type="SUPFAM" id="SSF55486">
    <property type="entry name" value="Metalloproteases ('zincins'), catalytic domain"/>
    <property type="match status" value="1"/>
</dbReference>
<evidence type="ECO:0000313" key="12">
    <source>
        <dbReference type="EMBL" id="EWT00611.1"/>
    </source>
</evidence>
<gene>
    <name evidence="12" type="ORF">N865_14305</name>
</gene>
<dbReference type="Gene3D" id="3.10.170.10">
    <property type="match status" value="1"/>
</dbReference>
<comment type="similarity">
    <text evidence="1 8">Belongs to the peptidase M4 family.</text>
</comment>
<dbReference type="GO" id="GO:0046872">
    <property type="term" value="F:metal ion binding"/>
    <property type="evidence" value="ECO:0007669"/>
    <property type="project" value="UniProtKB-UniRule"/>
</dbReference>
<accession>W9G3C6</accession>
<keyword evidence="2 8" id="KW-0645">Protease</keyword>
<dbReference type="Proteomes" id="UP000019489">
    <property type="component" value="Unassembled WGS sequence"/>
</dbReference>
<evidence type="ECO:0000256" key="7">
    <source>
        <dbReference type="PIRSR" id="PIRSR623612-1"/>
    </source>
</evidence>
<evidence type="ECO:0000256" key="9">
    <source>
        <dbReference type="SAM" id="MobiDB-lite"/>
    </source>
</evidence>
<keyword evidence="4 8" id="KW-0378">Hydrolase</keyword>
<keyword evidence="3" id="KW-0479">Metal-binding</keyword>
<keyword evidence="8" id="KW-0964">Secreted</keyword>
<keyword evidence="5 8" id="KW-0862">Zinc</keyword>
<evidence type="ECO:0000256" key="8">
    <source>
        <dbReference type="RuleBase" id="RU366073"/>
    </source>
</evidence>
<reference evidence="12 13" key="1">
    <citation type="submission" date="2013-08" db="EMBL/GenBank/DDBJ databases">
        <title>Intrasporangium oryzae NRRL B-24470.</title>
        <authorList>
            <person name="Liu H."/>
            <person name="Wang G."/>
        </authorList>
    </citation>
    <scope>NUCLEOTIDE SEQUENCE [LARGE SCALE GENOMIC DNA]</scope>
    <source>
        <strain evidence="12 13">NRRL B-24470</strain>
    </source>
</reference>
<feature type="domain" description="Peptidase M4" evidence="10">
    <location>
        <begin position="61"/>
        <end position="170"/>
    </location>
</feature>
<evidence type="ECO:0000256" key="4">
    <source>
        <dbReference type="ARBA" id="ARBA00022801"/>
    </source>
</evidence>
<dbReference type="RefSeq" id="WP_084328291.1">
    <property type="nucleotide sequence ID" value="NZ_AWSA01000038.1"/>
</dbReference>
<dbReference type="InterPro" id="IPR013856">
    <property type="entry name" value="Peptidase_M4_domain"/>
</dbReference>
<keyword evidence="13" id="KW-1185">Reference proteome</keyword>
<evidence type="ECO:0000256" key="2">
    <source>
        <dbReference type="ARBA" id="ARBA00022670"/>
    </source>
</evidence>
<dbReference type="PRINTS" id="PR00730">
    <property type="entry name" value="THERMOLYSIN"/>
</dbReference>
<dbReference type="PANTHER" id="PTHR43579">
    <property type="match status" value="1"/>
</dbReference>
<dbReference type="GO" id="GO:0005576">
    <property type="term" value="C:extracellular region"/>
    <property type="evidence" value="ECO:0007669"/>
    <property type="project" value="UniProtKB-SubCell"/>
</dbReference>
<comment type="caution">
    <text evidence="12">The sequence shown here is derived from an EMBL/GenBank/DDBJ whole genome shotgun (WGS) entry which is preliminary data.</text>
</comment>
<comment type="function">
    <text evidence="8">Extracellular zinc metalloprotease.</text>
</comment>
<evidence type="ECO:0000256" key="3">
    <source>
        <dbReference type="ARBA" id="ARBA00022723"/>
    </source>
</evidence>
<dbReference type="STRING" id="1386089.N865_14305"/>
<dbReference type="GO" id="GO:0006508">
    <property type="term" value="P:proteolysis"/>
    <property type="evidence" value="ECO:0007669"/>
    <property type="project" value="UniProtKB-KW"/>
</dbReference>
<dbReference type="PATRIC" id="fig|1386089.3.peg.3138"/>
<keyword evidence="6 8" id="KW-0482">Metalloprotease</keyword>
<dbReference type="CDD" id="cd09597">
    <property type="entry name" value="M4_TLP"/>
    <property type="match status" value="1"/>
</dbReference>
<evidence type="ECO:0000313" key="13">
    <source>
        <dbReference type="Proteomes" id="UP000019489"/>
    </source>
</evidence>
<dbReference type="AlphaFoldDB" id="W9G3C6"/>
<dbReference type="InterPro" id="IPR023612">
    <property type="entry name" value="Peptidase_M4"/>
</dbReference>
<name>W9G3C6_9MICO</name>
<dbReference type="Gene3D" id="1.10.390.10">
    <property type="entry name" value="Neutral Protease Domain 2"/>
    <property type="match status" value="1"/>
</dbReference>
<dbReference type="MEROPS" id="M04.025"/>
<dbReference type="InterPro" id="IPR001570">
    <property type="entry name" value="Peptidase_M4_C_domain"/>
</dbReference>
<dbReference type="InterPro" id="IPR027268">
    <property type="entry name" value="Peptidase_M4/M1_CTD_sf"/>
</dbReference>
<feature type="domain" description="Peptidase M4 C-terminal" evidence="11">
    <location>
        <begin position="173"/>
        <end position="342"/>
    </location>
</feature>
<dbReference type="eggNOG" id="COG3227">
    <property type="taxonomic scope" value="Bacteria"/>
</dbReference>
<dbReference type="EC" id="3.4.24.-" evidence="8"/>
<dbReference type="GO" id="GO:0004222">
    <property type="term" value="F:metalloendopeptidase activity"/>
    <property type="evidence" value="ECO:0007669"/>
    <property type="project" value="UniProtKB-UniRule"/>
</dbReference>
<feature type="active site" evidence="7">
    <location>
        <position position="163"/>
    </location>
</feature>
<evidence type="ECO:0000256" key="5">
    <source>
        <dbReference type="ARBA" id="ARBA00022833"/>
    </source>
</evidence>
<evidence type="ECO:0000259" key="11">
    <source>
        <dbReference type="Pfam" id="PF02868"/>
    </source>
</evidence>